<accession>A0A4R6SLF2</accession>
<feature type="compositionally biased region" description="Gly residues" evidence="15">
    <location>
        <begin position="1047"/>
        <end position="1057"/>
    </location>
</feature>
<dbReference type="Pfam" id="PF08659">
    <property type="entry name" value="KR"/>
    <property type="match status" value="2"/>
</dbReference>
<dbReference type="CDD" id="cd00833">
    <property type="entry name" value="PKS"/>
    <property type="match status" value="2"/>
</dbReference>
<comment type="subunit">
    <text evidence="12">Homodimer. Erythronolide synthase is composed of EryAI, EryAII and EryAIII multimodular (2 modules) polypeptides each coding for a functional synthase subunit which participates in 2 of the six FAS-like elongation steps required for formation of the polyketide. Module 1, 2, 3, 4, 5, and 6 participating in biosynthesis steps 1, 2, 3, 4, 5, and 6, respectively.</text>
</comment>
<evidence type="ECO:0000256" key="12">
    <source>
        <dbReference type="ARBA" id="ARBA00063272"/>
    </source>
</evidence>
<dbReference type="GO" id="GO:0004312">
    <property type="term" value="F:fatty acid synthase activity"/>
    <property type="evidence" value="ECO:0007669"/>
    <property type="project" value="TreeGrafter"/>
</dbReference>
<dbReference type="Pfam" id="PF08990">
    <property type="entry name" value="Docking"/>
    <property type="match status" value="1"/>
</dbReference>
<dbReference type="FunFam" id="3.40.47.10:FF:000019">
    <property type="entry name" value="Polyketide synthase type I"/>
    <property type="match status" value="2"/>
</dbReference>
<dbReference type="InterPro" id="IPR055123">
    <property type="entry name" value="SpnB-like_Rossmann"/>
</dbReference>
<proteinExistence type="predicted"/>
<dbReference type="Pfam" id="PF00550">
    <property type="entry name" value="PP-binding"/>
    <property type="match status" value="2"/>
</dbReference>
<comment type="pathway">
    <text evidence="11">Antibiotic biosynthesis; erythromycin biosynthesis.</text>
</comment>
<dbReference type="InterPro" id="IPR032821">
    <property type="entry name" value="PKS_assoc"/>
</dbReference>
<evidence type="ECO:0000259" key="18">
    <source>
        <dbReference type="PROSITE" id="PS52019"/>
    </source>
</evidence>
<keyword evidence="4 19" id="KW-0808">Transferase</keyword>
<feature type="active site" description="Proton donor; for dehydratase activity" evidence="14">
    <location>
        <position position="2769"/>
    </location>
</feature>
<dbReference type="OrthoDB" id="9778690at2"/>
<comment type="catalytic activity">
    <reaction evidence="9">
        <text>6 (S)-methylmalonyl-CoA + propanoyl-CoA + 6 NADPH + 12 H(+) = 6-deoxyerythronolide B + 6 CO2 + 6 NADP(+) + 7 CoA + H2O</text>
        <dbReference type="Rhea" id="RHEA:23068"/>
        <dbReference type="ChEBI" id="CHEBI:15377"/>
        <dbReference type="ChEBI" id="CHEBI:15378"/>
        <dbReference type="ChEBI" id="CHEBI:16089"/>
        <dbReference type="ChEBI" id="CHEBI:16526"/>
        <dbReference type="ChEBI" id="CHEBI:57287"/>
        <dbReference type="ChEBI" id="CHEBI:57327"/>
        <dbReference type="ChEBI" id="CHEBI:57392"/>
        <dbReference type="ChEBI" id="CHEBI:57783"/>
        <dbReference type="ChEBI" id="CHEBI:58349"/>
        <dbReference type="EC" id="2.3.1.94"/>
    </reaction>
</comment>
<dbReference type="CDD" id="cd08956">
    <property type="entry name" value="KR_3_FAS_SDR_x"/>
    <property type="match status" value="2"/>
</dbReference>
<dbReference type="InterPro" id="IPR016039">
    <property type="entry name" value="Thiolase-like"/>
</dbReference>
<feature type="region of interest" description="Disordered" evidence="15">
    <location>
        <begin position="1030"/>
        <end position="1058"/>
    </location>
</feature>
<feature type="region of interest" description="N-terminal hotdog fold" evidence="14">
    <location>
        <begin position="934"/>
        <end position="1054"/>
    </location>
</feature>
<dbReference type="EMBL" id="SNXZ01000001">
    <property type="protein sequence ID" value="TDQ04390.1"/>
    <property type="molecule type" value="Genomic_DNA"/>
</dbReference>
<feature type="active site" description="Proton acceptor; for dehydratase activity" evidence="14">
    <location>
        <position position="966"/>
    </location>
</feature>
<dbReference type="InterPro" id="IPR049552">
    <property type="entry name" value="PKS_DH_N"/>
</dbReference>
<keyword evidence="20" id="KW-1185">Reference proteome</keyword>
<evidence type="ECO:0000256" key="14">
    <source>
        <dbReference type="PROSITE-ProRule" id="PRU01363"/>
    </source>
</evidence>
<dbReference type="InterPro" id="IPR014043">
    <property type="entry name" value="Acyl_transferase_dom"/>
</dbReference>
<dbReference type="Gene3D" id="3.40.366.10">
    <property type="entry name" value="Malonyl-Coenzyme A Acyl Carrier Protein, domain 2"/>
    <property type="match status" value="2"/>
</dbReference>
<dbReference type="InterPro" id="IPR020841">
    <property type="entry name" value="PKS_Beta-ketoAc_synthase_dom"/>
</dbReference>
<feature type="active site" description="Proton donor; for dehydratase activity" evidence="14">
    <location>
        <position position="1125"/>
    </location>
</feature>
<evidence type="ECO:0000256" key="15">
    <source>
        <dbReference type="SAM" id="MobiDB-lite"/>
    </source>
</evidence>
<evidence type="ECO:0000259" key="16">
    <source>
        <dbReference type="PROSITE" id="PS50075"/>
    </source>
</evidence>
<dbReference type="InterPro" id="IPR016036">
    <property type="entry name" value="Malonyl_transacylase_ACP-bd"/>
</dbReference>
<comment type="cofactor">
    <cofactor evidence="1">
        <name>pantetheine 4'-phosphate</name>
        <dbReference type="ChEBI" id="CHEBI:47942"/>
    </cofactor>
</comment>
<dbReference type="SUPFAM" id="SSF47336">
    <property type="entry name" value="ACP-like"/>
    <property type="match status" value="2"/>
</dbReference>
<dbReference type="InterPro" id="IPR014030">
    <property type="entry name" value="Ketoacyl_synth_N"/>
</dbReference>
<dbReference type="PROSITE" id="PS00606">
    <property type="entry name" value="KS3_1"/>
    <property type="match status" value="2"/>
</dbReference>
<feature type="domain" description="Ketosynthase family 3 (KS3)" evidence="17">
    <location>
        <begin position="1715"/>
        <end position="2125"/>
    </location>
</feature>
<dbReference type="PROSITE" id="PS50075">
    <property type="entry name" value="CARRIER"/>
    <property type="match status" value="2"/>
</dbReference>
<evidence type="ECO:0000256" key="5">
    <source>
        <dbReference type="ARBA" id="ARBA00022737"/>
    </source>
</evidence>
<gene>
    <name evidence="19" type="ORF">EV186_101338</name>
</gene>
<evidence type="ECO:0000256" key="11">
    <source>
        <dbReference type="ARBA" id="ARBA00060622"/>
    </source>
</evidence>
<feature type="domain" description="Carrier" evidence="16">
    <location>
        <begin position="3252"/>
        <end position="3327"/>
    </location>
</feature>
<evidence type="ECO:0000256" key="13">
    <source>
        <dbReference type="ARBA" id="ARBA00066981"/>
    </source>
</evidence>
<dbReference type="GO" id="GO:0006633">
    <property type="term" value="P:fatty acid biosynthetic process"/>
    <property type="evidence" value="ECO:0007669"/>
    <property type="project" value="InterPro"/>
</dbReference>
<feature type="region of interest" description="N-terminal hotdog fold" evidence="14">
    <location>
        <begin position="2583"/>
        <end position="2699"/>
    </location>
</feature>
<dbReference type="InterPro" id="IPR036291">
    <property type="entry name" value="NAD(P)-bd_dom_sf"/>
</dbReference>
<dbReference type="SUPFAM" id="SSF53901">
    <property type="entry name" value="Thiolase-like"/>
    <property type="match status" value="2"/>
</dbReference>
<dbReference type="SMART" id="SM00822">
    <property type="entry name" value="PKS_KR"/>
    <property type="match status" value="2"/>
</dbReference>
<dbReference type="PROSITE" id="PS52019">
    <property type="entry name" value="PKS_MFAS_DH"/>
    <property type="match status" value="2"/>
</dbReference>
<dbReference type="InterPro" id="IPR009081">
    <property type="entry name" value="PP-bd_ACP"/>
</dbReference>
<dbReference type="Gene3D" id="3.40.47.10">
    <property type="match status" value="2"/>
</dbReference>
<dbReference type="InterPro" id="IPR014031">
    <property type="entry name" value="Ketoacyl_synth_C"/>
</dbReference>
<dbReference type="Gene3D" id="1.10.1200.10">
    <property type="entry name" value="ACP-like"/>
    <property type="match status" value="2"/>
</dbReference>
<dbReference type="GO" id="GO:0004315">
    <property type="term" value="F:3-oxoacyl-[acyl-carrier-protein] synthase activity"/>
    <property type="evidence" value="ECO:0007669"/>
    <property type="project" value="InterPro"/>
</dbReference>
<dbReference type="InterPro" id="IPR015083">
    <property type="entry name" value="NorB/c/GfsB-D-like_docking"/>
</dbReference>
<dbReference type="PANTHER" id="PTHR43775:SF51">
    <property type="entry name" value="INACTIVE PHENOLPHTHIOCEROL SYNTHESIS POLYKETIDE SYNTHASE TYPE I PKS1-RELATED"/>
    <property type="match status" value="1"/>
</dbReference>
<dbReference type="Gene3D" id="3.30.70.3290">
    <property type="match status" value="2"/>
</dbReference>
<dbReference type="SUPFAM" id="SSF55048">
    <property type="entry name" value="Probable ACP-binding domain of malonyl-CoA ACP transacylase"/>
    <property type="match status" value="2"/>
</dbReference>
<dbReference type="InterPro" id="IPR013968">
    <property type="entry name" value="PKS_KR"/>
</dbReference>
<dbReference type="Gene3D" id="3.40.50.720">
    <property type="entry name" value="NAD(P)-binding Rossmann-like Domain"/>
    <property type="match status" value="2"/>
</dbReference>
<evidence type="ECO:0000256" key="10">
    <source>
        <dbReference type="ARBA" id="ARBA00060158"/>
    </source>
</evidence>
<dbReference type="Pfam" id="PF22953">
    <property type="entry name" value="SpnB_Rossmann"/>
    <property type="match status" value="2"/>
</dbReference>
<feature type="domain" description="Carrier" evidence="16">
    <location>
        <begin position="1622"/>
        <end position="1697"/>
    </location>
</feature>
<sequence>MADDQKLLDYLKKVTADLQQTRKRLQDAEAKSTEPIAIVAMACRFPGGITTPEQLWELVAQGRDAITGMPTDRGWDLEELHGDPSEPGSSYVHEGGFLDGAGLFDPGFFGLSPMEAEGTDPQQRLVLEVCWEALERAGIVPDTLRGKDVGVYMGSGIQDYGDFAEGVPEAVEAYMATAKAASVISGRVSYTLGLQGPAFTVDTACSSSLVSIHLATQALRNDECSLALAGGVMIMSTASPFVAFSKQKGLAPNGRCKPFSDDADGTGWAEGAGVVLLEKLSDAKRNGHDILAVIKGSALNQDGASNGLTAPSGPAQQKVIRQALANAQVPASQVDIVEAHGTGTKLGDPIEAQALLATYGKDRPAGKPLWLGSFKSNIGHAQGAAGVGGVIKMVMALRNGVMPKTLHVGTPTSHVDWTAGAVELLTEQREWVRGEHPRRGAVSAFGLSGTNAHVILEEAAPSVVVESEATEPVVAAPVLPLLVTGRSTLAVQGQAARLAEFLRANPDVPVADVANTVLQGRTAFDYRAVVFDDDRDATLAGLDTLAEGGKAPNLVRGNTNSRSPVVFLFPGQGSQWLGMAVELIETAPAFAARLRECADALSNYVEWDLFDVLNGVEGAPTFAEVDVVQPVLWAVMVSLAELWRSFGVEPAAVVGHSQGEIAAACVAGALSLDDGAKVVALRSQVIRRDLAGRGGMMSVALPSTRVHELIAERYEGRLQVAVVNSPNSTVACGHVDALDEFYDYLTGEGIQARKIPVDYASHSMFVEEIRDQLAATLGEIHPRATDVQFYSTVIAEPIDTTRLTSDYWYENLRNTVRFEDTTRALLADGITTFIECSPHPGLLVGLGETVADAGASATAVGSLRRQEGGLRRVVISLAEAWAGGASVDWSQFYGSATVPVGDLPTYAFQHEHYWAQPPAGTGDVAAAGLDDAEHPLLGAIVSSPEAGGLVFTGRLAASSVPWLTDHRVGDVIFFPGTGFVELAIRAGDQVGCDTVQDLTLEAPLVVPDSGGIAVQVVVGPDEAGTRALSVHSRSDDGSWTRHATGTLGSGGGSGGGAAETLTEWPPAAEPVDLQGFYAKVAEEGLNYGPAFQGLKSAWKSGNDIYAEVSLPGDAEGYGLHPALLDAALHTVALTGVAGAALPFAWSGVSLQAVGAASVRVHVRSIGDGEVSVALADSAGAPVASIDSLVLRPISADALAATQTTANDALFRIDWTEIPVPKADPATPEVFAPNPGTDAAAVHAAVTETLGVVQAWLEQDESDLPLVIRTHGAIALGGEDVTDFAGAAVWGLVRSAQSENPNRLVLLDGTDADVSLALATGEPQVVVRGGVVRAARLVRASAAATEPTQFDGTVLLTGGTGMLGALFAKHLVTTRGVRKLLLTSRRGLDATGAPELAAELTELGAEVEIAACDVADRDALAALLDGRAIGAVFHLAGALDDGTIGSLTPDRVDAVLRPKVDAVLNLHELVGDVSAFVLFSSVAGVFGNPGQGNYAAANAFLDGLAAHRRAHGQPGLALAWGFWDQASEMTGKLTGSQRTRISQGGVFGITAEEGVALYDAAEASGESLVVPVKLDLPGLRAQGVRELFHTLIPTVRRRKAGAKVESSALQQKLAGLGDKDREQVLLDLVLGQVAVVLGFSSANAVESDRAFKELGFDSLRAVEFRNGVAEAVGLKLPATVVFDYPNPIALSRYLLGELAGVGETKRGPVATKAASDEPIAIVAMSCRYPGGITSPEDLWRMVADGVDVIGEFPNDRGWDLPKLIDTSATRPDTCYVDRGGFLPDAGGFDPSFFGISPNEALIMDPQQRLVLETTWEALERAGIDPLSLKESNTGVFLGMMYHDYAHNKSTGGIASGRVSYVLGLEGPAVTVDTACSSSLVSLHLAAQALRSGECSLAIAGGVAVMSSPEVFVEFSRQRGLSKDGVCRSFAGAADGAVWSEGVGILLVERLSDAQRLGHEVLAVVRGSAVNQDGASNGLTAPNGPSQQRVIQQALANAGLSTSDIDAVEAHGTGTTLGDPIEAQALLATLGQDRSEPLYLGSIKSNMGHAQAAAGVAGVIKMVEAIRHGVLPKTLHVDEPTPHVDWSAGAVELITEAREWPSVDRPRRAGISSFGISGTNAHVIIEAAPAVAAAETVTTVTADLPAVPWVLSAKSPEALAELASRVATAEGSVTDIGWSLVSTRTGLDYRAAVVGAEREELLTGLTSIANGTPSGSVVRGIARSAGATAFLFTGQGAQRTGMGRELYDAFPVFAATFDAAVSELDRHLDRPLREVVWGADAELLSQTVYTQAGLFAIEVALYRLVQSWGVRADYVAGHSIGEIAAAHVAGVFSLADAATLVAARGSLMQALPPGGAMVAVQATEEEARPYLTESLSIAAVNGPDSVVISGGADAVAEVANRFAAEGRKHSKLKVSHAFHSVLMEPMLADFQAAIEHLTYAEPTLPVVSNVTGALAEELATPEYWVRHVREAVRFADGIKFLETQGVTRFLELGPDAILTGMAQQSAGSATLVPILRRNRPEATTAVTALAQLHAVGVSVDWQAFYAGTGARRVELPTYPFQHSWFWEFDVVAEDPESIGLESAAHPLLGAIVPAPEAGGVTLTGRISASAQPWLADHAVGETILFPGTGFVELALQAGEHLGHDTITELTLEAPLVLTEQSAAAVQVTADADGTVKVYSRTDDGDWVRHGTGTLGASDAPAFDLSAWPSAGEPLDIDAFYDGMAEAGLAYGPVFQGLRAAWKAEDGTVYADVSLPEDVSPEGFGVHPALLDATLHTVALSGVTGDQAALPFSWSDVTLYATGASAVRVRAIPRGENEITVEVADASGQPVARIGSLVLRPIAPEQLAATKSQDLYRVEWTPVAPNAARLIEVVVFDSTPGTDAEAVHDAVKAALARLQAADEATLVVRTQGAIALHGEDVTDLAGAAVWGLVRSAQSEGANVVLVDGSSEDVAPAVATGEVQVVVRGGTPYAPRLVKVPATDATPANYDGTVLITGGTGTLGRIFAKHVITARGARKVLLTSRRGPAAEGAPKLVEELTALGAEVSVVACDAADRSALAAVLDGQDVRTVIHLAGFLDDGVIGSLTPERVDAVLRPKVDAALNLHALVGDAEFIVFSSAAGVLGNPGQGNYAAANAFLDGLAAHRRAAGQPAQALAWGVWATDDGMSADQDRMRRTGIDTIDAALGTALFDAAAGVDAAALVPIRINAKELTGEVPDMLRGLVRTRVRREAGAAGTADSFRQRMAGLSEEDRKAELLELVRAHAAAILGHAGADAIEPDLAFKELGFDSLAAVEFRNGLVEATGLKLPATLVFDYPNSLVLAEHFAEELRPAGTEEDRIRLAIAAIPMQRLKEAGLLDGLLDLAGIKGASTGEPEPEQDSTAQGPTAQEIDELDTDALINMALDGGLDDDAMTEV</sequence>
<dbReference type="Pfam" id="PF21089">
    <property type="entry name" value="PKS_DH_N"/>
    <property type="match status" value="2"/>
</dbReference>
<dbReference type="FunFam" id="1.10.1200.10:FF:000007">
    <property type="entry name" value="Probable polyketide synthase pks17"/>
    <property type="match status" value="2"/>
</dbReference>
<dbReference type="Pfam" id="PF00698">
    <property type="entry name" value="Acyl_transf_1"/>
    <property type="match status" value="2"/>
</dbReference>
<dbReference type="GO" id="GO:0033068">
    <property type="term" value="P:macrolide biosynthetic process"/>
    <property type="evidence" value="ECO:0007669"/>
    <property type="project" value="UniProtKB-ARBA"/>
</dbReference>
<dbReference type="InterPro" id="IPR036736">
    <property type="entry name" value="ACP-like_sf"/>
</dbReference>
<keyword evidence="3" id="KW-0597">Phosphoprotein</keyword>
<feature type="region of interest" description="C-terminal hotdog fold" evidence="14">
    <location>
        <begin position="1068"/>
        <end position="1199"/>
    </location>
</feature>
<evidence type="ECO:0000256" key="4">
    <source>
        <dbReference type="ARBA" id="ARBA00022679"/>
    </source>
</evidence>
<dbReference type="SMART" id="SM00823">
    <property type="entry name" value="PKS_PP"/>
    <property type="match status" value="2"/>
</dbReference>
<dbReference type="Gene3D" id="3.10.129.110">
    <property type="entry name" value="Polyketide synthase dehydratase"/>
    <property type="match status" value="2"/>
</dbReference>
<dbReference type="InterPro" id="IPR020806">
    <property type="entry name" value="PKS_PP-bd"/>
</dbReference>
<evidence type="ECO:0000256" key="7">
    <source>
        <dbReference type="ARBA" id="ARBA00023268"/>
    </source>
</evidence>
<dbReference type="Pfam" id="PF00109">
    <property type="entry name" value="ketoacyl-synt"/>
    <property type="match status" value="2"/>
</dbReference>
<evidence type="ECO:0000256" key="3">
    <source>
        <dbReference type="ARBA" id="ARBA00022553"/>
    </source>
</evidence>
<dbReference type="PANTHER" id="PTHR43775">
    <property type="entry name" value="FATTY ACID SYNTHASE"/>
    <property type="match status" value="1"/>
</dbReference>
<dbReference type="SMART" id="SM00826">
    <property type="entry name" value="PKS_DH"/>
    <property type="match status" value="2"/>
</dbReference>
<keyword evidence="2" id="KW-0596">Phosphopantetheine</keyword>
<reference evidence="19 20" key="1">
    <citation type="submission" date="2019-03" db="EMBL/GenBank/DDBJ databases">
        <title>Genomic Encyclopedia of Type Strains, Phase IV (KMG-IV): sequencing the most valuable type-strain genomes for metagenomic binning, comparative biology and taxonomic classification.</title>
        <authorList>
            <person name="Goeker M."/>
        </authorList>
    </citation>
    <scope>NUCLEOTIDE SEQUENCE [LARGE SCALE GENOMIC DNA]</scope>
    <source>
        <strain evidence="19 20">DSM 45361</strain>
    </source>
</reference>
<comment type="function">
    <text evidence="10">Involved in the biosynthesis of antibiotic erythromycin via the biosynthesis of its aglycone precursor, 6-deoxyerythronolide B (6-dEB).</text>
</comment>
<dbReference type="Pfam" id="PF02801">
    <property type="entry name" value="Ketoacyl-synt_C"/>
    <property type="match status" value="2"/>
</dbReference>
<name>A0A4R6SLF2_LABRH</name>
<protein>
    <recommendedName>
        <fullName evidence="13">6-deoxyerythronolide-B synthase</fullName>
        <ecNumber evidence="13">2.3.1.94</ecNumber>
    </recommendedName>
</protein>
<dbReference type="FunFam" id="3.40.366.10:FF:000002">
    <property type="entry name" value="Probable polyketide synthase 2"/>
    <property type="match status" value="2"/>
</dbReference>
<keyword evidence="6" id="KW-0045">Antibiotic biosynthesis</keyword>
<dbReference type="Proteomes" id="UP000295444">
    <property type="component" value="Unassembled WGS sequence"/>
</dbReference>
<evidence type="ECO:0000256" key="6">
    <source>
        <dbReference type="ARBA" id="ARBA00023194"/>
    </source>
</evidence>
<organism evidence="19 20">
    <name type="scientific">Labedaea rhizosphaerae</name>
    <dbReference type="NCBI Taxonomy" id="598644"/>
    <lineage>
        <taxon>Bacteria</taxon>
        <taxon>Bacillati</taxon>
        <taxon>Actinomycetota</taxon>
        <taxon>Actinomycetes</taxon>
        <taxon>Pseudonocardiales</taxon>
        <taxon>Pseudonocardiaceae</taxon>
        <taxon>Labedaea</taxon>
    </lineage>
</organism>
<feature type="region of interest" description="C-terminal hotdog fold" evidence="14">
    <location>
        <begin position="2709"/>
        <end position="2845"/>
    </location>
</feature>
<dbReference type="SUPFAM" id="SSF52151">
    <property type="entry name" value="FabD/lysophospholipase-like"/>
    <property type="match status" value="2"/>
</dbReference>
<keyword evidence="5" id="KW-0677">Repeat</keyword>
<dbReference type="InterPro" id="IPR042104">
    <property type="entry name" value="PKS_dehydratase_sf"/>
</dbReference>
<feature type="region of interest" description="Disordered" evidence="15">
    <location>
        <begin position="3365"/>
        <end position="3385"/>
    </location>
</feature>
<evidence type="ECO:0000256" key="1">
    <source>
        <dbReference type="ARBA" id="ARBA00001957"/>
    </source>
</evidence>
<evidence type="ECO:0000259" key="17">
    <source>
        <dbReference type="PROSITE" id="PS52004"/>
    </source>
</evidence>
<dbReference type="Pfam" id="PF14765">
    <property type="entry name" value="PS-DH"/>
    <property type="match status" value="2"/>
</dbReference>
<dbReference type="InterPro" id="IPR016035">
    <property type="entry name" value="Acyl_Trfase/lysoPLipase"/>
</dbReference>
<dbReference type="InterPro" id="IPR001227">
    <property type="entry name" value="Ac_transferase_dom_sf"/>
</dbReference>
<dbReference type="EC" id="2.3.1.94" evidence="13"/>
<feature type="domain" description="PKS/mFAS DH" evidence="18">
    <location>
        <begin position="934"/>
        <end position="1199"/>
    </location>
</feature>
<dbReference type="RefSeq" id="WP_133847301.1">
    <property type="nucleotide sequence ID" value="NZ_SNXZ01000001.1"/>
</dbReference>
<dbReference type="InterPro" id="IPR050091">
    <property type="entry name" value="PKS_NRPS_Biosynth_Enz"/>
</dbReference>
<dbReference type="InterPro" id="IPR049551">
    <property type="entry name" value="PKS_DH_C"/>
</dbReference>
<dbReference type="SMART" id="SM00825">
    <property type="entry name" value="PKS_KS"/>
    <property type="match status" value="2"/>
</dbReference>
<evidence type="ECO:0000256" key="8">
    <source>
        <dbReference type="ARBA" id="ARBA00023315"/>
    </source>
</evidence>
<dbReference type="Pfam" id="PF16197">
    <property type="entry name" value="KAsynt_C_assoc"/>
    <property type="match status" value="2"/>
</dbReference>
<feature type="domain" description="Ketosynthase family 3 (KS3)" evidence="17">
    <location>
        <begin position="33"/>
        <end position="458"/>
    </location>
</feature>
<dbReference type="GO" id="GO:0031177">
    <property type="term" value="F:phosphopantetheine binding"/>
    <property type="evidence" value="ECO:0007669"/>
    <property type="project" value="InterPro"/>
</dbReference>
<evidence type="ECO:0000256" key="9">
    <source>
        <dbReference type="ARBA" id="ARBA00052442"/>
    </source>
</evidence>
<keyword evidence="8" id="KW-0012">Acyltransferase</keyword>
<dbReference type="SMART" id="SM01294">
    <property type="entry name" value="PKS_PP_betabranch"/>
    <property type="match status" value="2"/>
</dbReference>
<dbReference type="GO" id="GO:0047879">
    <property type="term" value="F:erythronolide synthase activity"/>
    <property type="evidence" value="ECO:0007669"/>
    <property type="project" value="UniProtKB-EC"/>
</dbReference>
<dbReference type="InterPro" id="IPR018201">
    <property type="entry name" value="Ketoacyl_synth_AS"/>
</dbReference>
<dbReference type="SUPFAM" id="SSF51735">
    <property type="entry name" value="NAD(P)-binding Rossmann-fold domains"/>
    <property type="match status" value="4"/>
</dbReference>
<keyword evidence="7" id="KW-0511">Multifunctional enzyme</keyword>
<dbReference type="PROSITE" id="PS52004">
    <property type="entry name" value="KS3_2"/>
    <property type="match status" value="2"/>
</dbReference>
<dbReference type="InterPro" id="IPR057326">
    <property type="entry name" value="KR_dom"/>
</dbReference>
<dbReference type="InterPro" id="IPR049900">
    <property type="entry name" value="PKS_mFAS_DH"/>
</dbReference>
<feature type="active site" description="Proton acceptor; for dehydratase activity" evidence="14">
    <location>
        <position position="2615"/>
    </location>
</feature>
<dbReference type="InterPro" id="IPR020807">
    <property type="entry name" value="PKS_DH"/>
</dbReference>
<evidence type="ECO:0000313" key="19">
    <source>
        <dbReference type="EMBL" id="TDQ04390.1"/>
    </source>
</evidence>
<dbReference type="SMART" id="SM00827">
    <property type="entry name" value="PKS_AT"/>
    <property type="match status" value="2"/>
</dbReference>
<evidence type="ECO:0000313" key="20">
    <source>
        <dbReference type="Proteomes" id="UP000295444"/>
    </source>
</evidence>
<feature type="domain" description="PKS/mFAS DH" evidence="18">
    <location>
        <begin position="2583"/>
        <end position="2845"/>
    </location>
</feature>
<comment type="caution">
    <text evidence="19">The sequence shown here is derived from an EMBL/GenBank/DDBJ whole genome shotgun (WGS) entry which is preliminary data.</text>
</comment>
<evidence type="ECO:0000256" key="2">
    <source>
        <dbReference type="ARBA" id="ARBA00022450"/>
    </source>
</evidence>